<organism evidence="3">
    <name type="scientific">Streptomyces aureus</name>
    <dbReference type="NCBI Taxonomy" id="193461"/>
    <lineage>
        <taxon>Bacteria</taxon>
        <taxon>Bacillati</taxon>
        <taxon>Actinomycetota</taxon>
        <taxon>Actinomycetes</taxon>
        <taxon>Kitasatosporales</taxon>
        <taxon>Streptomycetaceae</taxon>
        <taxon>Streptomyces</taxon>
    </lineage>
</organism>
<dbReference type="PANTHER" id="PTHR43767">
    <property type="entry name" value="LONG-CHAIN-FATTY-ACID--COA LIGASE"/>
    <property type="match status" value="1"/>
</dbReference>
<dbReference type="PANTHER" id="PTHR43767:SF1">
    <property type="entry name" value="NONRIBOSOMAL PEPTIDE SYNTHASE PES1 (EUROFUNG)-RELATED"/>
    <property type="match status" value="1"/>
</dbReference>
<dbReference type="InterPro" id="IPR000873">
    <property type="entry name" value="AMP-dep_synth/lig_dom"/>
</dbReference>
<dbReference type="Pfam" id="PF13193">
    <property type="entry name" value="AMP-binding_C"/>
    <property type="match status" value="1"/>
</dbReference>
<evidence type="ECO:0000259" key="2">
    <source>
        <dbReference type="Pfam" id="PF13193"/>
    </source>
</evidence>
<dbReference type="PROSITE" id="PS00455">
    <property type="entry name" value="AMP_BINDING"/>
    <property type="match status" value="1"/>
</dbReference>
<proteinExistence type="predicted"/>
<dbReference type="Gene3D" id="3.30.300.30">
    <property type="match status" value="1"/>
</dbReference>
<dbReference type="CDD" id="cd04433">
    <property type="entry name" value="AFD_class_I"/>
    <property type="match status" value="1"/>
</dbReference>
<accession>A0A088DBN1</accession>
<name>A0A088DBN1_9ACTN</name>
<gene>
    <name evidence="3" type="primary">colD1</name>
</gene>
<dbReference type="InterPro" id="IPR020845">
    <property type="entry name" value="AMP-binding_CS"/>
</dbReference>
<dbReference type="InterPro" id="IPR045851">
    <property type="entry name" value="AMP-bd_C_sf"/>
</dbReference>
<evidence type="ECO:0000313" key="3">
    <source>
        <dbReference type="EMBL" id="AIL50191.1"/>
    </source>
</evidence>
<dbReference type="EMBL" id="KF850685">
    <property type="protein sequence ID" value="AIL50191.1"/>
    <property type="molecule type" value="Genomic_DNA"/>
</dbReference>
<dbReference type="SUPFAM" id="SSF56801">
    <property type="entry name" value="Acetyl-CoA synthetase-like"/>
    <property type="match status" value="1"/>
</dbReference>
<dbReference type="Pfam" id="PF00501">
    <property type="entry name" value="AMP-binding"/>
    <property type="match status" value="1"/>
</dbReference>
<reference evidence="3" key="1">
    <citation type="journal article" date="2014" name="ChemBioChem">
        <title>Biosynthesis of colabomycin E, a new manumycin-family metabolite, involves an unusual chain-length factor.</title>
        <authorList>
            <person name="Petrickova K."/>
            <person name="Pospisil S."/>
            <person name="Kuzma M."/>
            <person name="Tylova T."/>
            <person name="Jagr M."/>
            <person name="Tomek P."/>
            <person name="Chronakova A."/>
            <person name="Brabcova E."/>
            <person name="Andera L."/>
            <person name="Kristufek V."/>
            <person name="Petricek M."/>
        </authorList>
    </citation>
    <scope>NUCLEOTIDE SEQUENCE</scope>
    <source>
        <strain evidence="3">SOK1/5-04</strain>
    </source>
</reference>
<dbReference type="InterPro" id="IPR050237">
    <property type="entry name" value="ATP-dep_AMP-bd_enzyme"/>
</dbReference>
<feature type="domain" description="AMP-binding enzyme C-terminal" evidence="2">
    <location>
        <begin position="429"/>
        <end position="503"/>
    </location>
</feature>
<dbReference type="GO" id="GO:0016878">
    <property type="term" value="F:acid-thiol ligase activity"/>
    <property type="evidence" value="ECO:0007669"/>
    <property type="project" value="UniProtKB-ARBA"/>
</dbReference>
<dbReference type="Gene3D" id="3.40.50.12780">
    <property type="entry name" value="N-terminal domain of ligase-like"/>
    <property type="match status" value="1"/>
</dbReference>
<dbReference type="AlphaFoldDB" id="A0A088DBN1"/>
<sequence>MADPDDRQAEEGGYVAQVMSVLATGLERAVLHWRGRDVTAGEFTDSVNGVAHKLRGLGVGAGSVVGILVAPNSPEMFYVRYAAHELGAAVCYLRSTNPGSSAEVLPLEAQLRILLDTSADVLYADDENAVRAKELAGLAPGGFQLAGLEDRGPEQVEEAEEFGVWDPQALAVIAFTSGSTGRPKGIRQPGRIWDSIVRTTMTAITEPDHARMLVTTPLSHTVGPMADAVLASGGTVFLHEEFDPSQTLRAIEEHRITRTLVATPHLYQLLDHDSIATTRLSSLRQLIYTGCAAAPARIAEAVSVFGFALVQGYGTTEGGRVTLLDPGDHQDARLLSTVGRPFPEVELKVCDPDSGQELAVGAAGEVWLRSPHVMDGYWADPELTAQVLRDGWYRTGDIGCLDEKGYLRLLDRIADVVKTQGVKVYPAVVEREILALPGVGQAAVYGVRDADNIERLNAAIVARPGARISPDDIRSRVAAALSVQHAPEVILLLDELPLNDSGKPDKRRLRSLGSAAA</sequence>
<dbReference type="InterPro" id="IPR025110">
    <property type="entry name" value="AMP-bd_C"/>
</dbReference>
<feature type="domain" description="AMP-dependent synthetase/ligase" evidence="1">
    <location>
        <begin position="27"/>
        <end position="378"/>
    </location>
</feature>
<protein>
    <submittedName>
        <fullName evidence="3">Putative amide synthetase</fullName>
    </submittedName>
</protein>
<dbReference type="InterPro" id="IPR042099">
    <property type="entry name" value="ANL_N_sf"/>
</dbReference>
<evidence type="ECO:0000259" key="1">
    <source>
        <dbReference type="Pfam" id="PF00501"/>
    </source>
</evidence>